<feature type="domain" description="N-(5'phosphoribosyl) anthranilate isomerase (PRAI)" evidence="10">
    <location>
        <begin position="4"/>
        <end position="189"/>
    </location>
</feature>
<sequence>MKIKVCGVTREKDIEALISANIDYIGFNFIESSPRKVSVDWALDMSRKYNLQDKFTCLLENPAAEEITKILDTNEQSNFQLYGNYEKPEKSMCFKPLSATNLQQNDLFQIKPIRNTIFLLDNMAGTLGGSGNKFDWSILGNVNLSNFMIAGGVGVEDLDYLSTLQIFGVDLNSKIEISPGIKDLNQIKLLGMLKYE</sequence>
<dbReference type="EMBL" id="QOPD01000005">
    <property type="protein sequence ID" value="RCL38100.1"/>
    <property type="molecule type" value="Genomic_DNA"/>
</dbReference>
<accession>A0A368BLC5</accession>
<dbReference type="PANTHER" id="PTHR42894">
    <property type="entry name" value="N-(5'-PHOSPHORIBOSYL)ANTHRANILATE ISOMERASE"/>
    <property type="match status" value="1"/>
</dbReference>
<evidence type="ECO:0000256" key="2">
    <source>
        <dbReference type="ARBA" id="ARBA00004664"/>
    </source>
</evidence>
<dbReference type="Pfam" id="PF00697">
    <property type="entry name" value="PRAI"/>
    <property type="match status" value="1"/>
</dbReference>
<comment type="catalytic activity">
    <reaction evidence="1 9">
        <text>N-(5-phospho-beta-D-ribosyl)anthranilate = 1-(2-carboxyphenylamino)-1-deoxy-D-ribulose 5-phosphate</text>
        <dbReference type="Rhea" id="RHEA:21540"/>
        <dbReference type="ChEBI" id="CHEBI:18277"/>
        <dbReference type="ChEBI" id="CHEBI:58613"/>
        <dbReference type="EC" id="5.3.1.24"/>
    </reaction>
</comment>
<dbReference type="CDD" id="cd00405">
    <property type="entry name" value="PRAI"/>
    <property type="match status" value="1"/>
</dbReference>
<evidence type="ECO:0000313" key="11">
    <source>
        <dbReference type="EMBL" id="RCL38100.1"/>
    </source>
</evidence>
<evidence type="ECO:0000256" key="8">
    <source>
        <dbReference type="ARBA" id="ARBA00023235"/>
    </source>
</evidence>
<dbReference type="InterPro" id="IPR001240">
    <property type="entry name" value="PRAI_dom"/>
</dbReference>
<comment type="pathway">
    <text evidence="2 9">Amino-acid biosynthesis; L-tryptophan biosynthesis; L-tryptophan from chorismate: step 3/5.</text>
</comment>
<dbReference type="GO" id="GO:0004640">
    <property type="term" value="F:phosphoribosylanthranilate isomerase activity"/>
    <property type="evidence" value="ECO:0007669"/>
    <property type="project" value="UniProtKB-UniRule"/>
</dbReference>
<protein>
    <recommendedName>
        <fullName evidence="4 9">N-(5'-phosphoribosyl)anthranilate isomerase</fullName>
        <shortName evidence="9">PRAI</shortName>
        <ecNumber evidence="3 9">5.3.1.24</ecNumber>
    </recommendedName>
</protein>
<evidence type="ECO:0000256" key="6">
    <source>
        <dbReference type="ARBA" id="ARBA00022822"/>
    </source>
</evidence>
<dbReference type="Gene3D" id="3.20.20.70">
    <property type="entry name" value="Aldolase class I"/>
    <property type="match status" value="1"/>
</dbReference>
<keyword evidence="6 9" id="KW-0822">Tryptophan biosynthesis</keyword>
<comment type="caution">
    <text evidence="11">The sequence shown here is derived from an EMBL/GenBank/DDBJ whole genome shotgun (WGS) entry which is preliminary data.</text>
</comment>
<evidence type="ECO:0000259" key="10">
    <source>
        <dbReference type="Pfam" id="PF00697"/>
    </source>
</evidence>
<evidence type="ECO:0000256" key="1">
    <source>
        <dbReference type="ARBA" id="ARBA00001164"/>
    </source>
</evidence>
<evidence type="ECO:0000256" key="5">
    <source>
        <dbReference type="ARBA" id="ARBA00022605"/>
    </source>
</evidence>
<dbReference type="InterPro" id="IPR013785">
    <property type="entry name" value="Aldolase_TIM"/>
</dbReference>
<proteinExistence type="inferred from homology"/>
<organism evidence="11 12">
    <name type="scientific">SAR86 cluster bacterium</name>
    <dbReference type="NCBI Taxonomy" id="2030880"/>
    <lineage>
        <taxon>Bacteria</taxon>
        <taxon>Pseudomonadati</taxon>
        <taxon>Pseudomonadota</taxon>
        <taxon>Gammaproteobacteria</taxon>
        <taxon>SAR86 cluster</taxon>
    </lineage>
</organism>
<keyword evidence="5 9" id="KW-0028">Amino-acid biosynthesis</keyword>
<evidence type="ECO:0000256" key="3">
    <source>
        <dbReference type="ARBA" id="ARBA00012572"/>
    </source>
</evidence>
<dbReference type="EC" id="5.3.1.24" evidence="3 9"/>
<dbReference type="AlphaFoldDB" id="A0A368BLC5"/>
<dbReference type="HAMAP" id="MF_00135">
    <property type="entry name" value="PRAI"/>
    <property type="match status" value="1"/>
</dbReference>
<dbReference type="SUPFAM" id="SSF51366">
    <property type="entry name" value="Ribulose-phoshate binding barrel"/>
    <property type="match status" value="1"/>
</dbReference>
<gene>
    <name evidence="9" type="primary">trpF</name>
    <name evidence="11" type="ORF">DBW97_03450</name>
</gene>
<evidence type="ECO:0000256" key="4">
    <source>
        <dbReference type="ARBA" id="ARBA00022272"/>
    </source>
</evidence>
<dbReference type="UniPathway" id="UPA00035">
    <property type="reaction ID" value="UER00042"/>
</dbReference>
<comment type="similarity">
    <text evidence="9">Belongs to the TrpF family.</text>
</comment>
<evidence type="ECO:0000256" key="7">
    <source>
        <dbReference type="ARBA" id="ARBA00023141"/>
    </source>
</evidence>
<keyword evidence="8 9" id="KW-0413">Isomerase</keyword>
<evidence type="ECO:0000313" key="12">
    <source>
        <dbReference type="Proteomes" id="UP000252147"/>
    </source>
</evidence>
<dbReference type="Proteomes" id="UP000252147">
    <property type="component" value="Unassembled WGS sequence"/>
</dbReference>
<dbReference type="InterPro" id="IPR011060">
    <property type="entry name" value="RibuloseP-bd_barrel"/>
</dbReference>
<dbReference type="GO" id="GO:0000162">
    <property type="term" value="P:L-tryptophan biosynthetic process"/>
    <property type="evidence" value="ECO:0007669"/>
    <property type="project" value="UniProtKB-UniRule"/>
</dbReference>
<reference evidence="11 12" key="1">
    <citation type="journal article" date="2018" name="Microbiome">
        <title>Fine metagenomic profile of the Mediterranean stratified and mixed water columns revealed by assembly and recruitment.</title>
        <authorList>
            <person name="Haro-Moreno J.M."/>
            <person name="Lopez-Perez M."/>
            <person name="De La Torre J.R."/>
            <person name="Picazo A."/>
            <person name="Camacho A."/>
            <person name="Rodriguez-Valera F."/>
        </authorList>
    </citation>
    <scope>NUCLEOTIDE SEQUENCE [LARGE SCALE GENOMIC DNA]</scope>
    <source>
        <strain evidence="11">MED-G83</strain>
    </source>
</reference>
<keyword evidence="7 9" id="KW-0057">Aromatic amino acid biosynthesis</keyword>
<dbReference type="PANTHER" id="PTHR42894:SF1">
    <property type="entry name" value="N-(5'-PHOSPHORIBOSYL)ANTHRANILATE ISOMERASE"/>
    <property type="match status" value="1"/>
</dbReference>
<evidence type="ECO:0000256" key="9">
    <source>
        <dbReference type="HAMAP-Rule" id="MF_00135"/>
    </source>
</evidence>
<dbReference type="InterPro" id="IPR044643">
    <property type="entry name" value="TrpF_fam"/>
</dbReference>
<name>A0A368BLC5_9GAMM</name>